<organism evidence="1 2">
    <name type="scientific">Burkholderia vietnamiensis (strain G4 / LMG 22486)</name>
    <name type="common">Burkholderia cepacia (strain R1808)</name>
    <dbReference type="NCBI Taxonomy" id="269482"/>
    <lineage>
        <taxon>Bacteria</taxon>
        <taxon>Pseudomonadati</taxon>
        <taxon>Pseudomonadota</taxon>
        <taxon>Betaproteobacteria</taxon>
        <taxon>Burkholderiales</taxon>
        <taxon>Burkholderiaceae</taxon>
        <taxon>Burkholderia</taxon>
        <taxon>Burkholderia cepacia complex</taxon>
    </lineage>
</organism>
<dbReference type="Proteomes" id="UP000002287">
    <property type="component" value="Chromosome 1"/>
</dbReference>
<dbReference type="EMBL" id="CP000614">
    <property type="protein sequence ID" value="ABO55157.1"/>
    <property type="molecule type" value="Genomic_DNA"/>
</dbReference>
<dbReference type="KEGG" id="bvi:Bcep1808_2155"/>
<accession>A4JFV4</accession>
<gene>
    <name evidence="1" type="ordered locus">Bcep1808_2155</name>
</gene>
<dbReference type="HOGENOM" id="CLU_2599354_0_0_4"/>
<evidence type="ECO:0000313" key="1">
    <source>
        <dbReference type="EMBL" id="ABO55157.1"/>
    </source>
</evidence>
<dbReference type="AlphaFoldDB" id="A4JFV4"/>
<sequence length="79" mass="8645">MTVRRNDDGIHRLAMQIKIASQHLGEGAKEKAPRKAGLSRWAQTGREVLPNASRSDQRINIDSQGDAMKPMIATAASHP</sequence>
<reference evidence="2" key="1">
    <citation type="submission" date="2007-03" db="EMBL/GenBank/DDBJ databases">
        <title>Complete sequence of chromosome 1 of Burkholderia vietnamiensis G4.</title>
        <authorList>
            <consortium name="US DOE Joint Genome Institute"/>
            <person name="Copeland A."/>
            <person name="Lucas S."/>
            <person name="Lapidus A."/>
            <person name="Barry K."/>
            <person name="Detter J.C."/>
            <person name="Glavina del Rio T."/>
            <person name="Hammon N."/>
            <person name="Israni S."/>
            <person name="Dalin E."/>
            <person name="Tice H."/>
            <person name="Pitluck S."/>
            <person name="Chain P."/>
            <person name="Malfatti S."/>
            <person name="Shin M."/>
            <person name="Vergez L."/>
            <person name="Schmutz J."/>
            <person name="Larimer F."/>
            <person name="Land M."/>
            <person name="Hauser L."/>
            <person name="Kyrpides N."/>
            <person name="Tiedje J."/>
            <person name="Richardson P."/>
        </authorList>
    </citation>
    <scope>NUCLEOTIDE SEQUENCE [LARGE SCALE GENOMIC DNA]</scope>
    <source>
        <strain evidence="2">G4 / LMG 22486</strain>
    </source>
</reference>
<proteinExistence type="predicted"/>
<evidence type="ECO:0000313" key="2">
    <source>
        <dbReference type="Proteomes" id="UP000002287"/>
    </source>
</evidence>
<name>A4JFV4_BURVG</name>
<protein>
    <submittedName>
        <fullName evidence="1">Uncharacterized protein</fullName>
    </submittedName>
</protein>